<comment type="caution">
    <text evidence="8">The sequence shown here is derived from an EMBL/GenBank/DDBJ whole genome shotgun (WGS) entry which is preliminary data.</text>
</comment>
<evidence type="ECO:0000313" key="9">
    <source>
        <dbReference type="Proteomes" id="UP000091857"/>
    </source>
</evidence>
<dbReference type="GO" id="GO:0005634">
    <property type="term" value="C:nucleus"/>
    <property type="evidence" value="ECO:0000318"/>
    <property type="project" value="GO_Central"/>
</dbReference>
<proteinExistence type="predicted"/>
<dbReference type="GO" id="GO:0000978">
    <property type="term" value="F:RNA polymerase II cis-regulatory region sequence-specific DNA binding"/>
    <property type="evidence" value="ECO:0000318"/>
    <property type="project" value="GO_Central"/>
</dbReference>
<keyword evidence="2" id="KW-0805">Transcription regulation</keyword>
<dbReference type="EMBL" id="CM004401">
    <property type="protein sequence ID" value="OAY29395.1"/>
    <property type="molecule type" value="Genomic_DNA"/>
</dbReference>
<dbReference type="InterPro" id="IPR045843">
    <property type="entry name" value="IND-like"/>
</dbReference>
<evidence type="ECO:0000259" key="7">
    <source>
        <dbReference type="PROSITE" id="PS50888"/>
    </source>
</evidence>
<evidence type="ECO:0000256" key="4">
    <source>
        <dbReference type="ARBA" id="ARBA00023163"/>
    </source>
</evidence>
<feature type="domain" description="BHLH" evidence="7">
    <location>
        <begin position="399"/>
        <end position="448"/>
    </location>
</feature>
<protein>
    <recommendedName>
        <fullName evidence="7">BHLH domain-containing protein</fullName>
    </recommendedName>
</protein>
<dbReference type="InterPro" id="IPR036638">
    <property type="entry name" value="HLH_DNA-bd_sf"/>
</dbReference>
<keyword evidence="4" id="KW-0804">Transcription</keyword>
<feature type="compositionally biased region" description="Polar residues" evidence="6">
    <location>
        <begin position="363"/>
        <end position="378"/>
    </location>
</feature>
<dbReference type="GO" id="GO:0046983">
    <property type="term" value="F:protein dimerization activity"/>
    <property type="evidence" value="ECO:0007669"/>
    <property type="project" value="InterPro"/>
</dbReference>
<dbReference type="InterPro" id="IPR011598">
    <property type="entry name" value="bHLH_dom"/>
</dbReference>
<evidence type="ECO:0000256" key="5">
    <source>
        <dbReference type="ARBA" id="ARBA00023242"/>
    </source>
</evidence>
<dbReference type="OMA" id="QDFLRPM"/>
<comment type="subcellular location">
    <subcellularLocation>
        <location evidence="1">Nucleus</location>
    </subcellularLocation>
</comment>
<organism evidence="8 9">
    <name type="scientific">Manihot esculenta</name>
    <name type="common">Cassava</name>
    <name type="synonym">Jatropha manihot</name>
    <dbReference type="NCBI Taxonomy" id="3983"/>
    <lineage>
        <taxon>Eukaryota</taxon>
        <taxon>Viridiplantae</taxon>
        <taxon>Streptophyta</taxon>
        <taxon>Embryophyta</taxon>
        <taxon>Tracheophyta</taxon>
        <taxon>Spermatophyta</taxon>
        <taxon>Magnoliopsida</taxon>
        <taxon>eudicotyledons</taxon>
        <taxon>Gunneridae</taxon>
        <taxon>Pentapetalae</taxon>
        <taxon>rosids</taxon>
        <taxon>fabids</taxon>
        <taxon>Malpighiales</taxon>
        <taxon>Euphorbiaceae</taxon>
        <taxon>Crotonoideae</taxon>
        <taxon>Manihoteae</taxon>
        <taxon>Manihot</taxon>
    </lineage>
</organism>
<dbReference type="GO" id="GO:0006357">
    <property type="term" value="P:regulation of transcription by RNA polymerase II"/>
    <property type="evidence" value="ECO:0000318"/>
    <property type="project" value="GO_Central"/>
</dbReference>
<feature type="region of interest" description="Disordered" evidence="6">
    <location>
        <begin position="363"/>
        <end position="408"/>
    </location>
</feature>
<dbReference type="PROSITE" id="PS50888">
    <property type="entry name" value="BHLH"/>
    <property type="match status" value="1"/>
</dbReference>
<evidence type="ECO:0000256" key="2">
    <source>
        <dbReference type="ARBA" id="ARBA00023015"/>
    </source>
</evidence>
<keyword evidence="3" id="KW-0238">DNA-binding</keyword>
<dbReference type="Gramene" id="Manes.15G141700.1.v8.1">
    <property type="protein sequence ID" value="Manes.15G141700.1.v8.1.CDS"/>
    <property type="gene ID" value="Manes.15G141700.v8.1"/>
</dbReference>
<dbReference type="SUPFAM" id="SSF47459">
    <property type="entry name" value="HLH, helix-loop-helix DNA-binding domain"/>
    <property type="match status" value="1"/>
</dbReference>
<keyword evidence="9" id="KW-1185">Reference proteome</keyword>
<dbReference type="GO" id="GO:0000981">
    <property type="term" value="F:DNA-binding transcription factor activity, RNA polymerase II-specific"/>
    <property type="evidence" value="ECO:0000318"/>
    <property type="project" value="GO_Central"/>
</dbReference>
<evidence type="ECO:0000256" key="3">
    <source>
        <dbReference type="ARBA" id="ARBA00023125"/>
    </source>
</evidence>
<name>A0A2C9UFM8_MANES</name>
<keyword evidence="5" id="KW-0539">Nucleus</keyword>
<evidence type="ECO:0000256" key="1">
    <source>
        <dbReference type="ARBA" id="ARBA00004123"/>
    </source>
</evidence>
<dbReference type="PANTHER" id="PTHR16223">
    <property type="entry name" value="TRANSCRIPTION FACTOR BHLH83-RELATED"/>
    <property type="match status" value="1"/>
</dbReference>
<evidence type="ECO:0000256" key="6">
    <source>
        <dbReference type="SAM" id="MobiDB-lite"/>
    </source>
</evidence>
<dbReference type="STRING" id="3983.A0A2C9UFM8"/>
<reference evidence="9" key="1">
    <citation type="journal article" date="2016" name="Nat. Biotechnol.">
        <title>Sequencing wild and cultivated cassava and related species reveals extensive interspecific hybridization and genetic diversity.</title>
        <authorList>
            <person name="Bredeson J.V."/>
            <person name="Lyons J.B."/>
            <person name="Prochnik S.E."/>
            <person name="Wu G.A."/>
            <person name="Ha C.M."/>
            <person name="Edsinger-Gonzales E."/>
            <person name="Grimwood J."/>
            <person name="Schmutz J."/>
            <person name="Rabbi I.Y."/>
            <person name="Egesi C."/>
            <person name="Nauluvula P."/>
            <person name="Lebot V."/>
            <person name="Ndunguru J."/>
            <person name="Mkamilo G."/>
            <person name="Bart R.S."/>
            <person name="Setter T.L."/>
            <person name="Gleadow R.M."/>
            <person name="Kulakow P."/>
            <person name="Ferguson M.E."/>
            <person name="Rounsley S."/>
            <person name="Rokhsar D.S."/>
        </authorList>
    </citation>
    <scope>NUCLEOTIDE SEQUENCE [LARGE SCALE GENOMIC DNA]</scope>
    <source>
        <strain evidence="9">cv. AM560-2</strain>
    </source>
</reference>
<dbReference type="InterPro" id="IPR045239">
    <property type="entry name" value="bHLH95_bHLH"/>
</dbReference>
<dbReference type="Proteomes" id="UP000091857">
    <property type="component" value="Chromosome 15"/>
</dbReference>
<evidence type="ECO:0000313" key="8">
    <source>
        <dbReference type="EMBL" id="OAY29395.1"/>
    </source>
</evidence>
<dbReference type="PANTHER" id="PTHR16223:SF383">
    <property type="entry name" value="TRANSCRIPTION FACTOR BHLH111"/>
    <property type="match status" value="1"/>
</dbReference>
<dbReference type="CDD" id="cd11393">
    <property type="entry name" value="bHLH_AtbHLH_like"/>
    <property type="match status" value="1"/>
</dbReference>
<feature type="region of interest" description="Disordered" evidence="6">
    <location>
        <begin position="49"/>
        <end position="68"/>
    </location>
</feature>
<accession>A0A2C9UFM8</accession>
<dbReference type="OrthoDB" id="663846at2759"/>
<dbReference type="SMR" id="A0A2C9UFM8"/>
<sequence length="520" mass="56958">MAQECSESSVAISSSTPSAAAAAAAGWWDLHHHASSLSSWTNHNINSSTTCSPWHQPNPSSNSSCEEDVSMSTSFTNASNHSGLTVESSRRFIEPAASSPSEFMGEHASDSQLWSHILFGVGSNGELHNIQDVGENLLDALSSKSISSGIFEPACDYLKKMDNNWEYTNAPSFTSFDHKPINGFSTDHHSFIESERVTKLSNLVRNWSIAPPDPGVEVSRETIDPITCNISLSSSLNHYTHPQTYSDSASFGTGMNRKSGFLSCYGHDLKVENEHRHVDIPGYIFRRSFNGNGIGNHIGLSSGSVVADNSKYYHGVPDNTCTSARTFTDGAAFNGRYSKPLIDIQGPKPFFKSLNLSDCGKQGVQNSLSTGRGQGNTSEGKKKRSEHTSEIVLKKPKHESSTVSSAKMQVPKVKLGDRITALQQIVSPFGKTDTASVLLEAIQYIKFLQEQVQLLSSPYMKNNAHKDPWGLEKKEKGDVQLDLRSRGLCLVPISCTPQVYHENTGSDYWTPTYRSGCLYR</sequence>
<gene>
    <name evidence="8" type="ORF">MANES_15G141700v8</name>
</gene>
<dbReference type="Gene3D" id="4.10.280.10">
    <property type="entry name" value="Helix-loop-helix DNA-binding domain"/>
    <property type="match status" value="1"/>
</dbReference>
<dbReference type="AlphaFoldDB" id="A0A2C9UFM8"/>